<dbReference type="Gene3D" id="1.10.10.10">
    <property type="entry name" value="Winged helix-like DNA-binding domain superfamily/Winged helix DNA-binding domain"/>
    <property type="match status" value="1"/>
</dbReference>
<accession>A0A1M7Y1S4</accession>
<dbReference type="Proteomes" id="UP000184603">
    <property type="component" value="Unassembled WGS sequence"/>
</dbReference>
<evidence type="ECO:0000313" key="3">
    <source>
        <dbReference type="Proteomes" id="UP000184603"/>
    </source>
</evidence>
<dbReference type="InterPro" id="IPR011991">
    <property type="entry name" value="ArsR-like_HTH"/>
</dbReference>
<feature type="domain" description="HTH arsR-type" evidence="1">
    <location>
        <begin position="1"/>
        <end position="96"/>
    </location>
</feature>
<keyword evidence="3" id="KW-1185">Reference proteome</keyword>
<dbReference type="InterPro" id="IPR036390">
    <property type="entry name" value="WH_DNA-bd_sf"/>
</dbReference>
<dbReference type="PROSITE" id="PS50987">
    <property type="entry name" value="HTH_ARSR_2"/>
    <property type="match status" value="1"/>
</dbReference>
<dbReference type="SUPFAM" id="SSF46785">
    <property type="entry name" value="Winged helix' DNA-binding domain"/>
    <property type="match status" value="1"/>
</dbReference>
<dbReference type="CDD" id="cd00090">
    <property type="entry name" value="HTH_ARSR"/>
    <property type="match status" value="1"/>
</dbReference>
<evidence type="ECO:0000259" key="1">
    <source>
        <dbReference type="PROSITE" id="PS50987"/>
    </source>
</evidence>
<proteinExistence type="predicted"/>
<dbReference type="InterPro" id="IPR036388">
    <property type="entry name" value="WH-like_DNA-bd_sf"/>
</dbReference>
<reference evidence="2 3" key="1">
    <citation type="submission" date="2016-12" db="EMBL/GenBank/DDBJ databases">
        <authorList>
            <person name="Song W.-J."/>
            <person name="Kurnit D.M."/>
        </authorList>
    </citation>
    <scope>NUCLEOTIDE SEQUENCE [LARGE SCALE GENOMIC DNA]</scope>
    <source>
        <strain evidence="2 3">DSM 18488</strain>
    </source>
</reference>
<protein>
    <recommendedName>
        <fullName evidence="1">HTH arsR-type domain-containing protein</fullName>
    </recommendedName>
</protein>
<dbReference type="OrthoDB" id="9793352at2"/>
<name>A0A1M7Y1S4_9BACT</name>
<dbReference type="STRING" id="1121416.SAMN02745220_01194"/>
<dbReference type="InterPro" id="IPR001845">
    <property type="entry name" value="HTH_ArsR_DNA-bd_dom"/>
</dbReference>
<dbReference type="EMBL" id="FRFE01000004">
    <property type="protein sequence ID" value="SHO45743.1"/>
    <property type="molecule type" value="Genomic_DNA"/>
</dbReference>
<gene>
    <name evidence="2" type="ORF">SAMN02745220_01194</name>
</gene>
<organism evidence="2 3">
    <name type="scientific">Desulfopila aestuarii DSM 18488</name>
    <dbReference type="NCBI Taxonomy" id="1121416"/>
    <lineage>
        <taxon>Bacteria</taxon>
        <taxon>Pseudomonadati</taxon>
        <taxon>Thermodesulfobacteriota</taxon>
        <taxon>Desulfobulbia</taxon>
        <taxon>Desulfobulbales</taxon>
        <taxon>Desulfocapsaceae</taxon>
        <taxon>Desulfopila</taxon>
    </lineage>
</organism>
<dbReference type="GO" id="GO:0003700">
    <property type="term" value="F:DNA-binding transcription factor activity"/>
    <property type="evidence" value="ECO:0007669"/>
    <property type="project" value="InterPro"/>
</dbReference>
<dbReference type="AlphaFoldDB" id="A0A1M7Y1S4"/>
<dbReference type="RefSeq" id="WP_073612535.1">
    <property type="nucleotide sequence ID" value="NZ_FRFE01000004.1"/>
</dbReference>
<evidence type="ECO:0000313" key="2">
    <source>
        <dbReference type="EMBL" id="SHO45743.1"/>
    </source>
</evidence>
<sequence>METLFTGLITSKLRIKILMRLFLNTERHAYLRELAEEFDSSPSQIKSELDQMREADLLTSRKNGRQVLFSANTKHPVFNELHSMVKKALGMDRILDSIIMRLGNLQKAILVDDYAKGKDSGIIDLVLIGDIDKQNLLDLTIKTERYIKRKIRTLVLTPEEYEKLNNQWLNRPFLILWECERASSTPAVS</sequence>